<comment type="caution">
    <text evidence="3">The sequence shown here is derived from an EMBL/GenBank/DDBJ whole genome shotgun (WGS) entry which is preliminary data.</text>
</comment>
<accession>E6QUN0</accession>
<dbReference type="GO" id="GO:0004340">
    <property type="term" value="F:glucokinase activity"/>
    <property type="evidence" value="ECO:0007669"/>
    <property type="project" value="UniProtKB-EC"/>
</dbReference>
<keyword evidence="2 3" id="KW-0418">Kinase</keyword>
<organism evidence="3">
    <name type="scientific">mine drainage metagenome</name>
    <dbReference type="NCBI Taxonomy" id="410659"/>
    <lineage>
        <taxon>unclassified sequences</taxon>
        <taxon>metagenomes</taxon>
        <taxon>ecological metagenomes</taxon>
    </lineage>
</organism>
<evidence type="ECO:0000256" key="2">
    <source>
        <dbReference type="ARBA" id="ARBA00022777"/>
    </source>
</evidence>
<dbReference type="GO" id="GO:0005524">
    <property type="term" value="F:ATP binding"/>
    <property type="evidence" value="ECO:0007669"/>
    <property type="project" value="InterPro"/>
</dbReference>
<evidence type="ECO:0000313" key="3">
    <source>
        <dbReference type="EMBL" id="CBI10953.1"/>
    </source>
</evidence>
<dbReference type="EMBL" id="CABR01000113">
    <property type="protein sequence ID" value="CBI10953.1"/>
    <property type="molecule type" value="Genomic_DNA"/>
</dbReference>
<dbReference type="PANTHER" id="PTHR47363:SF1">
    <property type="entry name" value="GLUCOKINASE"/>
    <property type="match status" value="1"/>
</dbReference>
<dbReference type="CDD" id="cd24008">
    <property type="entry name" value="ASKHA_NBD_GLK"/>
    <property type="match status" value="1"/>
</dbReference>
<reference evidence="3" key="1">
    <citation type="submission" date="2009-10" db="EMBL/GenBank/DDBJ databases">
        <title>Diversity of trophic interactions inside an arsenic-rich microbial ecosystem.</title>
        <authorList>
            <person name="Bertin P.N."/>
            <person name="Heinrich-Salmeron A."/>
            <person name="Pelletier E."/>
            <person name="Goulhen-Chollet F."/>
            <person name="Arsene-Ploetze F."/>
            <person name="Gallien S."/>
            <person name="Calteau A."/>
            <person name="Vallenet D."/>
            <person name="Casiot C."/>
            <person name="Chane-Woon-Ming B."/>
            <person name="Giloteaux L."/>
            <person name="Barakat M."/>
            <person name="Bonnefoy V."/>
            <person name="Bruneel O."/>
            <person name="Chandler M."/>
            <person name="Cleiss J."/>
            <person name="Duran R."/>
            <person name="Elbaz-Poulichet F."/>
            <person name="Fonknechten N."/>
            <person name="Lauga B."/>
            <person name="Mornico D."/>
            <person name="Ortet P."/>
            <person name="Schaeffer C."/>
            <person name="Siguier P."/>
            <person name="Alexander Thil Smith A."/>
            <person name="Van Dorsselaer A."/>
            <person name="Weissenbach J."/>
            <person name="Medigue C."/>
            <person name="Le Paslier D."/>
        </authorList>
    </citation>
    <scope>NUCLEOTIDE SEQUENCE</scope>
</reference>
<dbReference type="SUPFAM" id="SSF53067">
    <property type="entry name" value="Actin-like ATPase domain"/>
    <property type="match status" value="1"/>
</dbReference>
<name>E6QUN0_9ZZZZ</name>
<dbReference type="GO" id="GO:0005536">
    <property type="term" value="F:D-glucose binding"/>
    <property type="evidence" value="ECO:0007669"/>
    <property type="project" value="InterPro"/>
</dbReference>
<dbReference type="InterPro" id="IPR003836">
    <property type="entry name" value="Glucokinase"/>
</dbReference>
<evidence type="ECO:0000256" key="1">
    <source>
        <dbReference type="ARBA" id="ARBA00022679"/>
    </source>
</evidence>
<dbReference type="GO" id="GO:0006096">
    <property type="term" value="P:glycolytic process"/>
    <property type="evidence" value="ECO:0007669"/>
    <property type="project" value="InterPro"/>
</dbReference>
<sequence>MDISDVRFVNDFQAAARGVETLNKSDVYVLNAGIPKLGGTRVITGAGTGLGVAWMQADSEGRYAVYASEGGHMDFAPANTEQCRMLAWLEQRYGHVSWERLLSGGGLSALYEYLGLQADQPMLSGVDAAQVHALALQNEPVAQAAIQLFADIYAAWAGNLAMLYQPRGGLYLAGGVSIHLQDWLKRDRFMLVAAEKGRMAELVSQMPIYLITNFRLGLQGAMSLK</sequence>
<dbReference type="PANTHER" id="PTHR47363">
    <property type="entry name" value="GLUCOKINASE"/>
    <property type="match status" value="1"/>
</dbReference>
<protein>
    <submittedName>
        <fullName evidence="3">Glucokinase</fullName>
        <ecNumber evidence="3">2.7.1.2</ecNumber>
    </submittedName>
</protein>
<proteinExistence type="predicted"/>
<dbReference type="EC" id="2.7.1.2" evidence="3"/>
<dbReference type="AlphaFoldDB" id="E6QUN0"/>
<dbReference type="Gene3D" id="3.40.367.20">
    <property type="match status" value="1"/>
</dbReference>
<gene>
    <name evidence="3" type="ORF">CARN7_1756</name>
</gene>
<dbReference type="Pfam" id="PF02685">
    <property type="entry name" value="Glucokinase"/>
    <property type="match status" value="1"/>
</dbReference>
<keyword evidence="1 3" id="KW-0808">Transferase</keyword>
<dbReference type="InterPro" id="IPR043129">
    <property type="entry name" value="ATPase_NBD"/>
</dbReference>